<evidence type="ECO:0000256" key="1">
    <source>
        <dbReference type="ARBA" id="ARBA00006992"/>
    </source>
</evidence>
<dbReference type="InterPro" id="IPR026741">
    <property type="entry name" value="SNO"/>
</dbReference>
<dbReference type="Proteomes" id="UP000321464">
    <property type="component" value="Unassembled WGS sequence"/>
</dbReference>
<name>A0A512AQX8_9SPHN</name>
<reference evidence="4 5" key="1">
    <citation type="submission" date="2019-07" db="EMBL/GenBank/DDBJ databases">
        <title>Whole genome shotgun sequence of Novosphingobium sediminis NBRC 106119.</title>
        <authorList>
            <person name="Hosoyama A."/>
            <person name="Uohara A."/>
            <person name="Ohji S."/>
            <person name="Ichikawa N."/>
        </authorList>
    </citation>
    <scope>NUCLEOTIDE SEQUENCE [LARGE SCALE GENOMIC DNA]</scope>
    <source>
        <strain evidence="4 5">NBRC 106119</strain>
    </source>
</reference>
<dbReference type="GO" id="GO:0032259">
    <property type="term" value="P:methylation"/>
    <property type="evidence" value="ECO:0007669"/>
    <property type="project" value="UniProtKB-KW"/>
</dbReference>
<comment type="caution">
    <text evidence="4">The sequence shown here is derived from an EMBL/GenBank/DDBJ whole genome shotgun (WGS) entry which is preliminary data.</text>
</comment>
<gene>
    <name evidence="4" type="ORF">NSE01_38190</name>
</gene>
<dbReference type="RefSeq" id="WP_147161233.1">
    <property type="nucleotide sequence ID" value="NZ_BJYR01000030.1"/>
</dbReference>
<dbReference type="InterPro" id="IPR029063">
    <property type="entry name" value="SAM-dependent_MTases_sf"/>
</dbReference>
<evidence type="ECO:0000313" key="5">
    <source>
        <dbReference type="Proteomes" id="UP000321464"/>
    </source>
</evidence>
<evidence type="ECO:0000259" key="3">
    <source>
        <dbReference type="Pfam" id="PF13872"/>
    </source>
</evidence>
<dbReference type="PANTHER" id="PTHR12706">
    <property type="entry name" value="STRAWBERRY NOTCH-RELATED"/>
    <property type="match status" value="1"/>
</dbReference>
<keyword evidence="4" id="KW-0808">Transferase</keyword>
<proteinExistence type="inferred from homology"/>
<sequence length="1426" mass="154989">MTTTIPRASAILGAARTLAAKLLLAVPIDRAALSEAMTESAGGNDAAGAWQQRDSFEALEVALSLAIPELVSRMDVGAAISTLEALARELPTHTVRSEDQIHFQQFSTPPVLARLVVHLAGLSGDDVLLEPSAGTGIIASLAKGAVKGLILNELEPSRADLLEAVFPGTKVYRHDGAKLSAVLSGTERPSVAVMNPPFSVSQSRGEDQNTAARHLRAALDHLLPGGRIVAIMPDWFSPSARYEETFRCTLEGARVVLSLRLDKGGYVKHGTGIAVRVLVIDKVPGEIGVSTINRGSVGELFAALPTVPLRAPLRDPTQAVAPRPKLSLFRSVKTGPARPVVVRAPQTNDVRPVAYDVLAEPAAMGEQRGVYADYRPSRVVIAEAGEHPTHLVESAAMASIAAPKPGYVPSLPERTVTARLLSAAQLETVIYAGEAWSRDLHGRFSHPAGEVALKENPDGKLYRTGFFLGDGTGAGKGRQAAACILDQWLKGNRRHIWISKNAPLLEDAQRDWTAIGGLPSDILDLARWKIGEEITAPEGILFVPYGTLRSSRVEDTRLDQIVRWAGEEFEGVIVFDEAHEMGGVAGGEGGFGQKSGGQKQGSLQGIAGVLLQNTLPRARVLYASATGASDVNNLAYAVRLGLWGPGTAFANREQFISEIRDGGIAAMELVARDLKASGLYLARALSFAGIEYDILRHDLTVEQITVYDTYCEAWTIIHQNLEAALELTGIVDGLENRTLNSGAKAAARSRFEGTKQRFFAQVLLSLKLPSIYPAIDEHLGEGDSVVVQLVSTAESILNRRLDELEPAEREALDIAYDCKEYVVDYLTRAFPTRQMEEYTDELGDVRSRPMWDEAGNPVHNPQAEAARADLIEHICAMPPIPTALDALLEHYGVTAVAEVTGRSKRLVRDGSGQQRLESRSPRTNLAETTAFMTGAKRILVFSDAGGTGRSYHASLDAKNQQRRVHFLLEPGWRADRAIQGLGRTHRTHQACPPLFRPVTTDCKGEARFTSTIARRLDALGALTRGQRQTGGQGMFDASDNLESIYAKHALHDWYGLLAMAKLKSTTLSEFQRMSGLELTDQDGVLREDLPPIQRWLNRILAMKIAVQNAIFDEFLTLVETRVSAAKEAGTFDIGVETVAVEACEVLSDTVIRTDSVTGATSHLLELSLTQRRKVLSLERVLKLASYEEQPLFLRNDKSGKVALGIAAPSHMDEEGHMIRRYELVRPLRSEYLRADRLDESAWEPVTKARFSALWEEEYAADESQLVTETVCLATGLLLPIWGALPKEDLTVNRIVDKSGASWLGRHVHDLYVDATLEKLGVARKAQTDPAKIAAAILGGGTWKAPHPLNFTIRTSRVNGSRRIEIVDAEAARIPELKAKGCFTEIIAYKTRVFVPTDKADQILASLIGQAPCEELADANGCGRLSL</sequence>
<dbReference type="Pfam" id="PF13872">
    <property type="entry name" value="AAA_34"/>
    <property type="match status" value="1"/>
</dbReference>
<evidence type="ECO:0000313" key="4">
    <source>
        <dbReference type="EMBL" id="GEO01987.1"/>
    </source>
</evidence>
<organism evidence="4 5">
    <name type="scientific">Novosphingobium sediminis</name>
    <dbReference type="NCBI Taxonomy" id="707214"/>
    <lineage>
        <taxon>Bacteria</taxon>
        <taxon>Pseudomonadati</taxon>
        <taxon>Pseudomonadota</taxon>
        <taxon>Alphaproteobacteria</taxon>
        <taxon>Sphingomonadales</taxon>
        <taxon>Sphingomonadaceae</taxon>
        <taxon>Novosphingobium</taxon>
    </lineage>
</organism>
<evidence type="ECO:0000259" key="2">
    <source>
        <dbReference type="Pfam" id="PF13871"/>
    </source>
</evidence>
<keyword evidence="5" id="KW-1185">Reference proteome</keyword>
<dbReference type="InterPro" id="IPR039187">
    <property type="entry name" value="SNO_AAA"/>
</dbReference>
<feature type="domain" description="Strawberry notch helicase C" evidence="2">
    <location>
        <begin position="883"/>
        <end position="1137"/>
    </location>
</feature>
<dbReference type="PRINTS" id="PR00507">
    <property type="entry name" value="N12N6MTFRASE"/>
</dbReference>
<comment type="similarity">
    <text evidence="1">Belongs to the SBNO family.</text>
</comment>
<dbReference type="Gene3D" id="3.40.50.150">
    <property type="entry name" value="Vaccinia Virus protein VP39"/>
    <property type="match status" value="1"/>
</dbReference>
<dbReference type="GO" id="GO:0008168">
    <property type="term" value="F:methyltransferase activity"/>
    <property type="evidence" value="ECO:0007669"/>
    <property type="project" value="UniProtKB-KW"/>
</dbReference>
<dbReference type="InterPro" id="IPR026937">
    <property type="entry name" value="SBNO_Helicase_C_dom"/>
</dbReference>
<protein>
    <submittedName>
        <fullName evidence="4">Methylase</fullName>
    </submittedName>
</protein>
<keyword evidence="4" id="KW-0489">Methyltransferase</keyword>
<dbReference type="Pfam" id="PF13871">
    <property type="entry name" value="Helicase_C_4"/>
    <property type="match status" value="1"/>
</dbReference>
<dbReference type="Gene3D" id="3.40.50.300">
    <property type="entry name" value="P-loop containing nucleotide triphosphate hydrolases"/>
    <property type="match status" value="1"/>
</dbReference>
<dbReference type="InterPro" id="IPR027417">
    <property type="entry name" value="P-loop_NTPase"/>
</dbReference>
<feature type="domain" description="Strawberry notch AAA" evidence="3">
    <location>
        <begin position="386"/>
        <end position="709"/>
    </location>
</feature>
<dbReference type="GO" id="GO:0006355">
    <property type="term" value="P:regulation of DNA-templated transcription"/>
    <property type="evidence" value="ECO:0007669"/>
    <property type="project" value="InterPro"/>
</dbReference>
<accession>A0A512AQX8</accession>
<dbReference type="SUPFAM" id="SSF52540">
    <property type="entry name" value="P-loop containing nucleoside triphosphate hydrolases"/>
    <property type="match status" value="1"/>
</dbReference>
<dbReference type="PANTHER" id="PTHR12706:SF30">
    <property type="entry name" value="PROTEIN STRAWBERRY NOTCH-RELATED"/>
    <property type="match status" value="1"/>
</dbReference>
<dbReference type="EMBL" id="BJYR01000030">
    <property type="protein sequence ID" value="GEO01987.1"/>
    <property type="molecule type" value="Genomic_DNA"/>
</dbReference>
<dbReference type="OrthoDB" id="270332at2"/>
<dbReference type="SUPFAM" id="SSF53335">
    <property type="entry name" value="S-adenosyl-L-methionine-dependent methyltransferases"/>
    <property type="match status" value="1"/>
</dbReference>